<evidence type="ECO:0000256" key="5">
    <source>
        <dbReference type="ARBA" id="ARBA00023295"/>
    </source>
</evidence>
<dbReference type="InterPro" id="IPR013320">
    <property type="entry name" value="ConA-like_dom_sf"/>
</dbReference>
<dbReference type="OrthoDB" id="192832at2759"/>
<dbReference type="FunFam" id="2.60.120.200:FF:000114">
    <property type="entry name" value="Probable endo-1,3(4)-beta-glucanase NFIA_089530"/>
    <property type="match status" value="1"/>
</dbReference>
<evidence type="ECO:0000256" key="1">
    <source>
        <dbReference type="ARBA" id="ARBA00000124"/>
    </source>
</evidence>
<dbReference type="GO" id="GO:0030246">
    <property type="term" value="F:carbohydrate binding"/>
    <property type="evidence" value="ECO:0007669"/>
    <property type="project" value="UniProtKB-KW"/>
</dbReference>
<keyword evidence="5" id="KW-0326">Glycosidase</keyword>
<dbReference type="PANTHER" id="PTHR10963:SF24">
    <property type="entry name" value="GLYCOSIDASE C21B10.07-RELATED"/>
    <property type="match status" value="1"/>
</dbReference>
<evidence type="ECO:0000256" key="2">
    <source>
        <dbReference type="ARBA" id="ARBA00006865"/>
    </source>
</evidence>
<dbReference type="KEGG" id="glz:GLAREA_12278"/>
<dbReference type="STRING" id="1116229.S3CZ20"/>
<dbReference type="PROSITE" id="PS51762">
    <property type="entry name" value="GH16_2"/>
    <property type="match status" value="1"/>
</dbReference>
<dbReference type="OMA" id="FKNAYWL"/>
<evidence type="ECO:0000259" key="7">
    <source>
        <dbReference type="PROSITE" id="PS51762"/>
    </source>
</evidence>
<evidence type="ECO:0000256" key="3">
    <source>
        <dbReference type="ARBA" id="ARBA00012599"/>
    </source>
</evidence>
<feature type="domain" description="GH16" evidence="7">
    <location>
        <begin position="1"/>
        <end position="275"/>
    </location>
</feature>
<accession>S3CZ20</accession>
<proteinExistence type="inferred from homology"/>
<dbReference type="Pfam" id="PF26113">
    <property type="entry name" value="GH16_XgeA"/>
    <property type="match status" value="1"/>
</dbReference>
<dbReference type="GeneID" id="19471319"/>
<feature type="signal peptide" evidence="6">
    <location>
        <begin position="1"/>
        <end position="17"/>
    </location>
</feature>
<reference evidence="8 9" key="1">
    <citation type="journal article" date="2013" name="BMC Genomics">
        <title>Genomics-driven discovery of the pneumocandin biosynthetic gene cluster in the fungus Glarea lozoyensis.</title>
        <authorList>
            <person name="Chen L."/>
            <person name="Yue Q."/>
            <person name="Zhang X."/>
            <person name="Xiang M."/>
            <person name="Wang C."/>
            <person name="Li S."/>
            <person name="Che Y."/>
            <person name="Ortiz-Lopez F.J."/>
            <person name="Bills G.F."/>
            <person name="Liu X."/>
            <person name="An Z."/>
        </authorList>
    </citation>
    <scope>NUCLEOTIDE SEQUENCE [LARGE SCALE GENOMIC DNA]</scope>
    <source>
        <strain evidence="9">ATCC 20868 / MF5171</strain>
    </source>
</reference>
<dbReference type="GO" id="GO:0052861">
    <property type="term" value="F:endo-1,3(4)-beta-glucanase activity"/>
    <property type="evidence" value="ECO:0007669"/>
    <property type="project" value="UniProtKB-EC"/>
</dbReference>
<sequence>MYKTIFTTVLCAAFANAATYKLADSFDKTNFFDGFEFFSQTDPTNGLVKYANMQLANTSSLAGYAGESVFIGTESTPGAPPSSVRLESVKAWKKGLFIADIKHMPGSACGVWPAFWTFAQDKEWPNGGEIDIIENISMASNNSVTLHTSAGCNMDSKGSAPVAKLQLPDCLGEGNTGCSIHSNVPNSFGTDFNNIGGGVYAMEWTSSSISVYFFPRASIPADIASGKPDPSKWGAPQAKFVGNTCDIDKYFSSHKIIFNTTFCGDWAGKKWKDNASCAVKAETCDAYVKNNPKAFTEAYWLINSVKVYQTSA</sequence>
<evidence type="ECO:0000256" key="6">
    <source>
        <dbReference type="SAM" id="SignalP"/>
    </source>
</evidence>
<dbReference type="GO" id="GO:0009251">
    <property type="term" value="P:glucan catabolic process"/>
    <property type="evidence" value="ECO:0007669"/>
    <property type="project" value="TreeGrafter"/>
</dbReference>
<evidence type="ECO:0000313" key="8">
    <source>
        <dbReference type="EMBL" id="EPE31522.1"/>
    </source>
</evidence>
<keyword evidence="6" id="KW-0732">Signal</keyword>
<comment type="similarity">
    <text evidence="2">Belongs to the glycosyl hydrolase 16 family.</text>
</comment>
<dbReference type="Gene3D" id="2.60.120.200">
    <property type="match status" value="1"/>
</dbReference>
<dbReference type="InterPro" id="IPR000757">
    <property type="entry name" value="Beta-glucanase-like"/>
</dbReference>
<dbReference type="HOGENOM" id="CLU_016972_1_1_1"/>
<evidence type="ECO:0000256" key="4">
    <source>
        <dbReference type="ARBA" id="ARBA00022801"/>
    </source>
</evidence>
<gene>
    <name evidence="8" type="ORF">GLAREA_12278</name>
</gene>
<dbReference type="InterPro" id="IPR050546">
    <property type="entry name" value="Glycosyl_Hydrlase_16"/>
</dbReference>
<name>S3CZ20_GLAL2</name>
<dbReference type="EC" id="3.2.1.6" evidence="3"/>
<keyword evidence="9" id="KW-1185">Reference proteome</keyword>
<protein>
    <recommendedName>
        <fullName evidence="3">endo-1,3(4)-beta-glucanase</fullName>
        <ecNumber evidence="3">3.2.1.6</ecNumber>
    </recommendedName>
</protein>
<feature type="chain" id="PRO_5004507617" description="endo-1,3(4)-beta-glucanase" evidence="6">
    <location>
        <begin position="18"/>
        <end position="312"/>
    </location>
</feature>
<organism evidence="8 9">
    <name type="scientific">Glarea lozoyensis (strain ATCC 20868 / MF5171)</name>
    <dbReference type="NCBI Taxonomy" id="1116229"/>
    <lineage>
        <taxon>Eukaryota</taxon>
        <taxon>Fungi</taxon>
        <taxon>Dikarya</taxon>
        <taxon>Ascomycota</taxon>
        <taxon>Pezizomycotina</taxon>
        <taxon>Leotiomycetes</taxon>
        <taxon>Helotiales</taxon>
        <taxon>Helotiaceae</taxon>
        <taxon>Glarea</taxon>
    </lineage>
</organism>
<dbReference type="CDD" id="cd02181">
    <property type="entry name" value="GH16_fungal_Lam16A_glucanase"/>
    <property type="match status" value="1"/>
</dbReference>
<keyword evidence="4" id="KW-0378">Hydrolase</keyword>
<evidence type="ECO:0000313" key="9">
    <source>
        <dbReference type="Proteomes" id="UP000016922"/>
    </source>
</evidence>
<keyword evidence="8" id="KW-0430">Lectin</keyword>
<dbReference type="eggNOG" id="ENOG502QUM3">
    <property type="taxonomic scope" value="Eukaryota"/>
</dbReference>
<comment type="catalytic activity">
    <reaction evidence="1">
        <text>Endohydrolysis of (1-&gt;3)- or (1-&gt;4)-linkages in beta-D-glucans when the glucose residue whose reducing group is involved in the linkage to be hydrolyzed is itself substituted at C-3.</text>
        <dbReference type="EC" id="3.2.1.6"/>
    </reaction>
</comment>
<dbReference type="PANTHER" id="PTHR10963">
    <property type="entry name" value="GLYCOSYL HYDROLASE-RELATED"/>
    <property type="match status" value="1"/>
</dbReference>
<dbReference type="EMBL" id="KE145361">
    <property type="protein sequence ID" value="EPE31522.1"/>
    <property type="molecule type" value="Genomic_DNA"/>
</dbReference>
<dbReference type="Proteomes" id="UP000016922">
    <property type="component" value="Unassembled WGS sequence"/>
</dbReference>
<dbReference type="SUPFAM" id="SSF49899">
    <property type="entry name" value="Concanavalin A-like lectins/glucanases"/>
    <property type="match status" value="1"/>
</dbReference>
<dbReference type="AlphaFoldDB" id="S3CZ20"/>
<dbReference type="RefSeq" id="XP_008081251.1">
    <property type="nucleotide sequence ID" value="XM_008083060.1"/>
</dbReference>